<evidence type="ECO:0000313" key="1">
    <source>
        <dbReference type="EMBL" id="PQP24137.1"/>
    </source>
</evidence>
<dbReference type="AlphaFoldDB" id="A0A2S8JAV6"/>
<name>A0A2S8JAV6_RHOOP</name>
<comment type="caution">
    <text evidence="1">The sequence shown here is derived from an EMBL/GenBank/DDBJ whole genome shotgun (WGS) entry which is preliminary data.</text>
</comment>
<dbReference type="RefSeq" id="WP_105415263.1">
    <property type="nucleotide sequence ID" value="NZ_PUIO01000015.1"/>
</dbReference>
<sequence length="63" mass="6956">MCACNTTTQEYASVSATAKKYGVSTDTVRRWIEDDRVEAIRLGPKTVRIKIASLEALITPLGR</sequence>
<dbReference type="SUPFAM" id="SSF46955">
    <property type="entry name" value="Putative DNA-binding domain"/>
    <property type="match status" value="1"/>
</dbReference>
<gene>
    <name evidence="1" type="ORF">C5613_14755</name>
</gene>
<dbReference type="EMBL" id="PUIO01000015">
    <property type="protein sequence ID" value="PQP24137.1"/>
    <property type="molecule type" value="Genomic_DNA"/>
</dbReference>
<dbReference type="NCBIfam" id="TIGR01764">
    <property type="entry name" value="excise"/>
    <property type="match status" value="1"/>
</dbReference>
<dbReference type="Proteomes" id="UP000239290">
    <property type="component" value="Unassembled WGS sequence"/>
</dbReference>
<organism evidence="1 2">
    <name type="scientific">Rhodococcus opacus</name>
    <name type="common">Nocardia opaca</name>
    <dbReference type="NCBI Taxonomy" id="37919"/>
    <lineage>
        <taxon>Bacteria</taxon>
        <taxon>Bacillati</taxon>
        <taxon>Actinomycetota</taxon>
        <taxon>Actinomycetes</taxon>
        <taxon>Mycobacteriales</taxon>
        <taxon>Nocardiaceae</taxon>
        <taxon>Rhodococcus</taxon>
    </lineage>
</organism>
<reference evidence="2" key="1">
    <citation type="submission" date="2018-02" db="EMBL/GenBank/DDBJ databases">
        <title>Draft genome sequencing of Rhodococcus opacus KU647198.</title>
        <authorList>
            <person name="Zheng B.-X."/>
        </authorList>
    </citation>
    <scope>NUCLEOTIDE SEQUENCE [LARGE SCALE GENOMIC DNA]</scope>
    <source>
        <strain evidence="2">04-OD7</strain>
    </source>
</reference>
<proteinExistence type="predicted"/>
<protein>
    <submittedName>
        <fullName evidence="1">Helix-turn-helix domain-containing protein</fullName>
    </submittedName>
</protein>
<dbReference type="InterPro" id="IPR010093">
    <property type="entry name" value="SinI_DNA-bd"/>
</dbReference>
<dbReference type="InterPro" id="IPR009061">
    <property type="entry name" value="DNA-bd_dom_put_sf"/>
</dbReference>
<dbReference type="GO" id="GO:0003677">
    <property type="term" value="F:DNA binding"/>
    <property type="evidence" value="ECO:0007669"/>
    <property type="project" value="InterPro"/>
</dbReference>
<evidence type="ECO:0000313" key="2">
    <source>
        <dbReference type="Proteomes" id="UP000239290"/>
    </source>
</evidence>
<accession>A0A2S8JAV6</accession>